<comment type="pathway">
    <text evidence="2 12">Amino-acid biosynthesis; L-lysine biosynthesis via DAP pathway; (S)-tetrahydrodipicolinate from L-aspartate: step 3/4.</text>
</comment>
<dbReference type="GO" id="GO:0005737">
    <property type="term" value="C:cytoplasm"/>
    <property type="evidence" value="ECO:0007669"/>
    <property type="project" value="UniProtKB-SubCell"/>
</dbReference>
<accession>A0A7X0VW78</accession>
<dbReference type="PRINTS" id="PR00146">
    <property type="entry name" value="DHPICSNTHASE"/>
</dbReference>
<evidence type="ECO:0000256" key="12">
    <source>
        <dbReference type="HAMAP-Rule" id="MF_00418"/>
    </source>
</evidence>
<evidence type="ECO:0000256" key="2">
    <source>
        <dbReference type="ARBA" id="ARBA00005120"/>
    </source>
</evidence>
<reference evidence="16 17" key="1">
    <citation type="submission" date="2020-08" db="EMBL/GenBank/DDBJ databases">
        <title>Cohnella phylogeny.</title>
        <authorList>
            <person name="Dunlap C."/>
        </authorList>
    </citation>
    <scope>NUCLEOTIDE SEQUENCE [LARGE SCALE GENOMIC DNA]</scope>
    <source>
        <strain evidence="16 17">CBP 2801</strain>
    </source>
</reference>
<sequence length="299" mass="32172">MLKPEGIIPAMVTPFADDYSVNETAVRSLVRRLLEAGAHGLFCLGSNGEFFSLTREEKLRLAEVVVDEVGGRVPVYFGSGGISTQETIGLTREFERIGVSAVSVITPYFLKLTQRELAEHYKRLADATTLPILLYNIPNLTGNSLLPKTVAELSRIDNIVAVKDSSGSLDNILQYIEESEPGFSVLAGTDSLILATLMAGGHGGIAATANFMPQTVVAIYEKWKKGELAEAQEEQMKLKELRGAFKLGTLPSALKAALNLAGVPAGPARPPVAPLSPEAERELKKVVRHYIDEGIVAEG</sequence>
<dbReference type="InterPro" id="IPR005263">
    <property type="entry name" value="DapA"/>
</dbReference>
<dbReference type="GO" id="GO:0009089">
    <property type="term" value="P:lysine biosynthetic process via diaminopimelate"/>
    <property type="evidence" value="ECO:0007669"/>
    <property type="project" value="UniProtKB-UniRule"/>
</dbReference>
<dbReference type="SMART" id="SM01130">
    <property type="entry name" value="DHDPS"/>
    <property type="match status" value="1"/>
</dbReference>
<evidence type="ECO:0000256" key="5">
    <source>
        <dbReference type="ARBA" id="ARBA00022490"/>
    </source>
</evidence>
<keyword evidence="8 12" id="KW-0457">Lysine biosynthesis</keyword>
<evidence type="ECO:0000313" key="16">
    <source>
        <dbReference type="EMBL" id="MBB6730673.1"/>
    </source>
</evidence>
<dbReference type="PANTHER" id="PTHR12128:SF66">
    <property type="entry name" value="4-HYDROXY-2-OXOGLUTARATE ALDOLASE, MITOCHONDRIAL"/>
    <property type="match status" value="1"/>
</dbReference>
<evidence type="ECO:0000256" key="11">
    <source>
        <dbReference type="ARBA" id="ARBA00047836"/>
    </source>
</evidence>
<keyword evidence="17" id="KW-1185">Reference proteome</keyword>
<dbReference type="SUPFAM" id="SSF51569">
    <property type="entry name" value="Aldolase"/>
    <property type="match status" value="1"/>
</dbReference>
<keyword evidence="5 12" id="KW-0963">Cytoplasm</keyword>
<dbReference type="PIRSF" id="PIRSF001365">
    <property type="entry name" value="DHDPS"/>
    <property type="match status" value="1"/>
</dbReference>
<dbReference type="InterPro" id="IPR002220">
    <property type="entry name" value="DapA-like"/>
</dbReference>
<dbReference type="GO" id="GO:0019877">
    <property type="term" value="P:diaminopimelate biosynthetic process"/>
    <property type="evidence" value="ECO:0007669"/>
    <property type="project" value="UniProtKB-UniRule"/>
</dbReference>
<dbReference type="CDD" id="cd00408">
    <property type="entry name" value="DHDPS-like"/>
    <property type="match status" value="1"/>
</dbReference>
<dbReference type="Pfam" id="PF00701">
    <property type="entry name" value="DHDPS"/>
    <property type="match status" value="1"/>
</dbReference>
<dbReference type="PROSITE" id="PS00666">
    <property type="entry name" value="DHDPS_2"/>
    <property type="match status" value="1"/>
</dbReference>
<feature type="active site" description="Proton donor/acceptor" evidence="12 14">
    <location>
        <position position="135"/>
    </location>
</feature>
<comment type="function">
    <text evidence="1 12">Catalyzes the condensation of (S)-aspartate-beta-semialdehyde [(S)-ASA] and pyruvate to 4-hydroxy-tetrahydrodipicolinate (HTPA).</text>
</comment>
<dbReference type="Gene3D" id="3.20.20.70">
    <property type="entry name" value="Aldolase class I"/>
    <property type="match status" value="1"/>
</dbReference>
<proteinExistence type="inferred from homology"/>
<evidence type="ECO:0000256" key="13">
    <source>
        <dbReference type="PIRNR" id="PIRNR001365"/>
    </source>
</evidence>
<feature type="binding site" evidence="12 15">
    <location>
        <position position="205"/>
    </location>
    <ligand>
        <name>pyruvate</name>
        <dbReference type="ChEBI" id="CHEBI:15361"/>
    </ligand>
</feature>
<evidence type="ECO:0000313" key="17">
    <source>
        <dbReference type="Proteomes" id="UP000564644"/>
    </source>
</evidence>
<dbReference type="AlphaFoldDB" id="A0A7X0VW78"/>
<comment type="caution">
    <text evidence="16">The sequence shown here is derived from an EMBL/GenBank/DDBJ whole genome shotgun (WGS) entry which is preliminary data.</text>
</comment>
<evidence type="ECO:0000256" key="6">
    <source>
        <dbReference type="ARBA" id="ARBA00022605"/>
    </source>
</evidence>
<evidence type="ECO:0000256" key="9">
    <source>
        <dbReference type="ARBA" id="ARBA00023239"/>
    </source>
</evidence>
<keyword evidence="7 12" id="KW-0220">Diaminopimelate biosynthesis</keyword>
<comment type="similarity">
    <text evidence="3 12 13">Belongs to the DapA family.</text>
</comment>
<dbReference type="PANTHER" id="PTHR12128">
    <property type="entry name" value="DIHYDRODIPICOLINATE SYNTHASE"/>
    <property type="match status" value="1"/>
</dbReference>
<comment type="catalytic activity">
    <reaction evidence="11 12">
        <text>L-aspartate 4-semialdehyde + pyruvate = (2S,4S)-4-hydroxy-2,3,4,5-tetrahydrodipicolinate + H2O + H(+)</text>
        <dbReference type="Rhea" id="RHEA:34171"/>
        <dbReference type="ChEBI" id="CHEBI:15361"/>
        <dbReference type="ChEBI" id="CHEBI:15377"/>
        <dbReference type="ChEBI" id="CHEBI:15378"/>
        <dbReference type="ChEBI" id="CHEBI:67139"/>
        <dbReference type="ChEBI" id="CHEBI:537519"/>
        <dbReference type="EC" id="4.3.3.7"/>
    </reaction>
</comment>
<evidence type="ECO:0000256" key="1">
    <source>
        <dbReference type="ARBA" id="ARBA00003294"/>
    </source>
</evidence>
<comment type="subunit">
    <text evidence="12">Homotetramer; dimer of dimers.</text>
</comment>
<comment type="subcellular location">
    <subcellularLocation>
        <location evidence="12">Cytoplasm</location>
    </subcellularLocation>
</comment>
<evidence type="ECO:0000256" key="15">
    <source>
        <dbReference type="PIRSR" id="PIRSR001365-2"/>
    </source>
</evidence>
<gene>
    <name evidence="12 16" type="primary">dapA</name>
    <name evidence="16" type="ORF">H7C18_07125</name>
</gene>
<dbReference type="HAMAP" id="MF_00418">
    <property type="entry name" value="DapA"/>
    <property type="match status" value="1"/>
</dbReference>
<evidence type="ECO:0000256" key="8">
    <source>
        <dbReference type="ARBA" id="ARBA00023154"/>
    </source>
</evidence>
<comment type="caution">
    <text evidence="12">Was originally thought to be a dihydrodipicolinate synthase (DHDPS), catalyzing the condensation of (S)-aspartate-beta-semialdehyde [(S)-ASA] and pyruvate to dihydrodipicolinate (DHDP). However, it was shown in E.coli that the product of the enzymatic reaction is not dihydrodipicolinate but in fact (4S)-4-hydroxy-2,3,4,5-tetrahydro-(2S)-dipicolinic acid (HTPA), and that the consecutive dehydration reaction leading to DHDP is not spontaneous but catalyzed by DapB.</text>
</comment>
<dbReference type="EMBL" id="JACJVO010000008">
    <property type="protein sequence ID" value="MBB6730673.1"/>
    <property type="molecule type" value="Genomic_DNA"/>
</dbReference>
<comment type="caution">
    <text evidence="12">Lacks conserved residue(s) required for the propagation of feature annotation.</text>
</comment>
<evidence type="ECO:0000256" key="4">
    <source>
        <dbReference type="ARBA" id="ARBA00012086"/>
    </source>
</evidence>
<feature type="active site" description="Schiff-base intermediate with substrate" evidence="12 14">
    <location>
        <position position="163"/>
    </location>
</feature>
<keyword evidence="6 12" id="KW-0028">Amino-acid biosynthesis</keyword>
<name>A0A7X0VW78_9BACL</name>
<keyword evidence="10 12" id="KW-0704">Schiff base</keyword>
<protein>
    <recommendedName>
        <fullName evidence="4 12">4-hydroxy-tetrahydrodipicolinate synthase</fullName>
        <shortName evidence="12">HTPA synthase</shortName>
        <ecNumber evidence="4 12">4.3.3.7</ecNumber>
    </recommendedName>
</protein>
<dbReference type="UniPathway" id="UPA00034">
    <property type="reaction ID" value="UER00017"/>
</dbReference>
<dbReference type="GO" id="GO:0008840">
    <property type="term" value="F:4-hydroxy-tetrahydrodipicolinate synthase activity"/>
    <property type="evidence" value="ECO:0007669"/>
    <property type="project" value="UniProtKB-UniRule"/>
</dbReference>
<evidence type="ECO:0000256" key="7">
    <source>
        <dbReference type="ARBA" id="ARBA00022915"/>
    </source>
</evidence>
<dbReference type="NCBIfam" id="TIGR00674">
    <property type="entry name" value="dapA"/>
    <property type="match status" value="1"/>
</dbReference>
<evidence type="ECO:0000256" key="10">
    <source>
        <dbReference type="ARBA" id="ARBA00023270"/>
    </source>
</evidence>
<keyword evidence="9 12" id="KW-0456">Lyase</keyword>
<feature type="site" description="Part of a proton relay during catalysis" evidence="12">
    <location>
        <position position="46"/>
    </location>
</feature>
<dbReference type="EC" id="4.3.3.7" evidence="4 12"/>
<dbReference type="InterPro" id="IPR020625">
    <property type="entry name" value="Schiff_base-form_aldolases_AS"/>
</dbReference>
<dbReference type="InterPro" id="IPR013785">
    <property type="entry name" value="Aldolase_TIM"/>
</dbReference>
<dbReference type="Proteomes" id="UP000564644">
    <property type="component" value="Unassembled WGS sequence"/>
</dbReference>
<organism evidence="16 17">
    <name type="scientific">Cohnella zeiphila</name>
    <dbReference type="NCBI Taxonomy" id="2761120"/>
    <lineage>
        <taxon>Bacteria</taxon>
        <taxon>Bacillati</taxon>
        <taxon>Bacillota</taxon>
        <taxon>Bacilli</taxon>
        <taxon>Bacillales</taxon>
        <taxon>Paenibacillaceae</taxon>
        <taxon>Cohnella</taxon>
    </lineage>
</organism>
<evidence type="ECO:0000256" key="3">
    <source>
        <dbReference type="ARBA" id="ARBA00007592"/>
    </source>
</evidence>
<evidence type="ECO:0000256" key="14">
    <source>
        <dbReference type="PIRSR" id="PIRSR001365-1"/>
    </source>
</evidence>